<feature type="transmembrane region" description="Helical" evidence="2">
    <location>
        <begin position="84"/>
        <end position="105"/>
    </location>
</feature>
<evidence type="ECO:0000313" key="3">
    <source>
        <dbReference type="EMBL" id="SZX70468.1"/>
    </source>
</evidence>
<feature type="transmembrane region" description="Helical" evidence="2">
    <location>
        <begin position="153"/>
        <end position="173"/>
    </location>
</feature>
<evidence type="ECO:0000256" key="2">
    <source>
        <dbReference type="SAM" id="Phobius"/>
    </source>
</evidence>
<name>A0A383VYB1_TETOB</name>
<dbReference type="Proteomes" id="UP000256970">
    <property type="component" value="Unassembled WGS sequence"/>
</dbReference>
<feature type="compositionally biased region" description="Low complexity" evidence="1">
    <location>
        <begin position="301"/>
        <end position="330"/>
    </location>
</feature>
<protein>
    <submittedName>
        <fullName evidence="3">Uncharacterized protein</fullName>
    </submittedName>
</protein>
<organism evidence="3 4">
    <name type="scientific">Tetradesmus obliquus</name>
    <name type="common">Green alga</name>
    <name type="synonym">Acutodesmus obliquus</name>
    <dbReference type="NCBI Taxonomy" id="3088"/>
    <lineage>
        <taxon>Eukaryota</taxon>
        <taxon>Viridiplantae</taxon>
        <taxon>Chlorophyta</taxon>
        <taxon>core chlorophytes</taxon>
        <taxon>Chlorophyceae</taxon>
        <taxon>CS clade</taxon>
        <taxon>Sphaeropleales</taxon>
        <taxon>Scenedesmaceae</taxon>
        <taxon>Tetradesmus</taxon>
    </lineage>
</organism>
<keyword evidence="2" id="KW-1133">Transmembrane helix</keyword>
<accession>A0A383VYB1</accession>
<feature type="region of interest" description="Disordered" evidence="1">
    <location>
        <begin position="285"/>
        <end position="331"/>
    </location>
</feature>
<dbReference type="EMBL" id="FNXT01000989">
    <property type="protein sequence ID" value="SZX70468.1"/>
    <property type="molecule type" value="Genomic_DNA"/>
</dbReference>
<feature type="compositionally biased region" description="Low complexity" evidence="1">
    <location>
        <begin position="222"/>
        <end position="263"/>
    </location>
</feature>
<reference evidence="3 4" key="1">
    <citation type="submission" date="2016-10" db="EMBL/GenBank/DDBJ databases">
        <authorList>
            <person name="Cai Z."/>
        </authorList>
    </citation>
    <scope>NUCLEOTIDE SEQUENCE [LARGE SCALE GENOMIC DNA]</scope>
</reference>
<dbReference type="AlphaFoldDB" id="A0A383VYB1"/>
<feature type="compositionally biased region" description="Low complexity" evidence="1">
    <location>
        <begin position="285"/>
        <end position="294"/>
    </location>
</feature>
<dbReference type="STRING" id="3088.A0A383VYB1"/>
<feature type="region of interest" description="Disordered" evidence="1">
    <location>
        <begin position="221"/>
        <end position="264"/>
    </location>
</feature>
<sequence>MKCNGTRSADLAGRKVSPAPFQWRSPHIPRTWPGIHKQQHPSLRPGIRQTECAASSAQPAGSAPQQHPVLRWFKWLPDKQAGRLVTDAWALLYSNIWAVVAIYLAKDAAAFLLHRLAHRLTNHLAEGLFGIPISTLANPWWIVADAKFMEGNIGYQVLVACFFLLCLPLNILFNTAAFSTAALVCTTRRATASSAPAVPSASFTGQGSGKVGLAECRSATTSMDGGDSPIGSSSSSPASSSSSSSSSPASSSSSKPDSSSASPVGAAGLAAFRGPGVASFRAAARSSSSSSSSSKAKRSLAKQQSSSSLRPPAAAPAVPWLAQQQPQRQQLPPPLGFKPSLAMVKDVWARQVQGRLRQLWEVDIRFNLWSLPLQAACLAVLPMFWAFPRLLGVQLSLPAAVLGGAQGAEALQRSRGLMEGFRSSYAWPYAWLIVAGRSVELLRELVLVSMPVRWWTDVIEVPLAATALFAAARLLLLRLQDLLPLAAYLQRTAQAAAVGGVQPAAGAKS</sequence>
<evidence type="ECO:0000313" key="4">
    <source>
        <dbReference type="Proteomes" id="UP000256970"/>
    </source>
</evidence>
<keyword evidence="2" id="KW-0812">Transmembrane</keyword>
<keyword evidence="4" id="KW-1185">Reference proteome</keyword>
<keyword evidence="2" id="KW-0472">Membrane</keyword>
<evidence type="ECO:0000256" key="1">
    <source>
        <dbReference type="SAM" id="MobiDB-lite"/>
    </source>
</evidence>
<proteinExistence type="predicted"/>
<gene>
    <name evidence="3" type="ORF">BQ4739_LOCUS10681</name>
</gene>